<dbReference type="InterPro" id="IPR029033">
    <property type="entry name" value="His_PPase_superfam"/>
</dbReference>
<dbReference type="PANTHER" id="PTHR48100:SF1">
    <property type="entry name" value="HISTIDINE PHOSPHATASE FAMILY PROTEIN-RELATED"/>
    <property type="match status" value="1"/>
</dbReference>
<evidence type="ECO:0000256" key="3">
    <source>
        <dbReference type="SAM" id="MobiDB-lite"/>
    </source>
</evidence>
<dbReference type="EC" id="3.1.3.-" evidence="4"/>
<dbReference type="Pfam" id="PF00300">
    <property type="entry name" value="His_Phos_1"/>
    <property type="match status" value="1"/>
</dbReference>
<dbReference type="SMART" id="SM00855">
    <property type="entry name" value="PGAM"/>
    <property type="match status" value="1"/>
</dbReference>
<dbReference type="InterPro" id="IPR050275">
    <property type="entry name" value="PGM_Phosphatase"/>
</dbReference>
<dbReference type="AlphaFoldDB" id="A0AAU7CFT1"/>
<feature type="active site" description="Proton donor/acceptor" evidence="1">
    <location>
        <position position="83"/>
    </location>
</feature>
<feature type="binding site" evidence="2">
    <location>
        <position position="59"/>
    </location>
    <ligand>
        <name>substrate</name>
    </ligand>
</feature>
<protein>
    <submittedName>
        <fullName evidence="4">Histidine phosphatase family protein</fullName>
        <ecNumber evidence="4">3.1.3.-</ecNumber>
    </submittedName>
</protein>
<feature type="region of interest" description="Disordered" evidence="3">
    <location>
        <begin position="195"/>
        <end position="215"/>
    </location>
</feature>
<dbReference type="EMBL" id="CP155447">
    <property type="protein sequence ID" value="XBH04031.1"/>
    <property type="molecule type" value="Genomic_DNA"/>
</dbReference>
<dbReference type="InterPro" id="IPR013078">
    <property type="entry name" value="His_Pase_superF_clade-1"/>
</dbReference>
<dbReference type="RefSeq" id="WP_406696776.1">
    <property type="nucleotide sequence ID" value="NZ_CP155447.1"/>
</dbReference>
<name>A0AAU7CFT1_9BACT</name>
<dbReference type="PANTHER" id="PTHR48100">
    <property type="entry name" value="BROAD-SPECIFICITY PHOSPHATASE YOR283W-RELATED"/>
    <property type="match status" value="1"/>
</dbReference>
<evidence type="ECO:0000256" key="1">
    <source>
        <dbReference type="PIRSR" id="PIRSR613078-1"/>
    </source>
</evidence>
<dbReference type="GO" id="GO:0016791">
    <property type="term" value="F:phosphatase activity"/>
    <property type="evidence" value="ECO:0007669"/>
    <property type="project" value="TreeGrafter"/>
</dbReference>
<feature type="active site" description="Tele-phosphohistidine intermediate" evidence="1">
    <location>
        <position position="11"/>
    </location>
</feature>
<dbReference type="SUPFAM" id="SSF53254">
    <property type="entry name" value="Phosphoglycerate mutase-like"/>
    <property type="match status" value="1"/>
</dbReference>
<dbReference type="CDD" id="cd07067">
    <property type="entry name" value="HP_PGM_like"/>
    <property type="match status" value="1"/>
</dbReference>
<gene>
    <name evidence="4" type="ORF">V5E97_37890</name>
</gene>
<sequence>MPETRVLLLRHAETSSPDCFHGAESDVNLGDRGRSQAATAATHLATLQPDAIYSSGMVRARETAEPIARACQLEPQVVETLHERRMGPLSGQPKAEGWSTYQQAMTRWMAGDLDFTHEGGESFAAIAARTVPPFQALADRHRGQTIVVVAHGVVIRVLLCSLVDELQLADFADVPIEFVAVNDLRWDGSRWSAVGFDRNGSRDQNPDAGHEPLTT</sequence>
<evidence type="ECO:0000313" key="4">
    <source>
        <dbReference type="EMBL" id="XBH04031.1"/>
    </source>
</evidence>
<keyword evidence="4" id="KW-0378">Hydrolase</keyword>
<accession>A0AAU7CFT1</accession>
<feature type="binding site" evidence="2">
    <location>
        <position position="94"/>
    </location>
    <ligand>
        <name>substrate</name>
    </ligand>
</feature>
<reference evidence="4" key="1">
    <citation type="submission" date="2024-05" db="EMBL/GenBank/DDBJ databases">
        <title>Planctomycetes of the genus Singulisphaera possess chitinolytic capabilities.</title>
        <authorList>
            <person name="Ivanova A."/>
        </authorList>
    </citation>
    <scope>NUCLEOTIDE SEQUENCE</scope>
    <source>
        <strain evidence="4">Ch08T</strain>
    </source>
</reference>
<dbReference type="GO" id="GO:0005737">
    <property type="term" value="C:cytoplasm"/>
    <property type="evidence" value="ECO:0007669"/>
    <property type="project" value="TreeGrafter"/>
</dbReference>
<feature type="compositionally biased region" description="Basic and acidic residues" evidence="3">
    <location>
        <begin position="199"/>
        <end position="215"/>
    </location>
</feature>
<dbReference type="Gene3D" id="3.40.50.1240">
    <property type="entry name" value="Phosphoglycerate mutase-like"/>
    <property type="match status" value="1"/>
</dbReference>
<organism evidence="4">
    <name type="scientific">Singulisphaera sp. Ch08</name>
    <dbReference type="NCBI Taxonomy" id="3120278"/>
    <lineage>
        <taxon>Bacteria</taxon>
        <taxon>Pseudomonadati</taxon>
        <taxon>Planctomycetota</taxon>
        <taxon>Planctomycetia</taxon>
        <taxon>Isosphaerales</taxon>
        <taxon>Isosphaeraceae</taxon>
        <taxon>Singulisphaera</taxon>
    </lineage>
</organism>
<evidence type="ECO:0000256" key="2">
    <source>
        <dbReference type="PIRSR" id="PIRSR613078-2"/>
    </source>
</evidence>
<proteinExistence type="predicted"/>